<keyword evidence="4" id="KW-0233">DNA recombination</keyword>
<dbReference type="GO" id="GO:0003677">
    <property type="term" value="F:DNA binding"/>
    <property type="evidence" value="ECO:0007669"/>
    <property type="project" value="UniProtKB-KW"/>
</dbReference>
<gene>
    <name evidence="6" type="ORF">BTO30_16500</name>
</gene>
<dbReference type="NCBIfam" id="NF033592">
    <property type="entry name" value="transpos_IS4_1"/>
    <property type="match status" value="1"/>
</dbReference>
<feature type="domain" description="Transposase IS4-like" evidence="5">
    <location>
        <begin position="112"/>
        <end position="320"/>
    </location>
</feature>
<dbReference type="PANTHER" id="PTHR33258:SF1">
    <property type="entry name" value="TRANSPOSASE INSL FOR INSERTION SEQUENCE ELEMENT IS186A-RELATED"/>
    <property type="match status" value="1"/>
</dbReference>
<evidence type="ECO:0000256" key="4">
    <source>
        <dbReference type="ARBA" id="ARBA00023172"/>
    </source>
</evidence>
<evidence type="ECO:0000313" key="6">
    <source>
        <dbReference type="EMBL" id="OLN21151.1"/>
    </source>
</evidence>
<comment type="similarity">
    <text evidence="1">Belongs to the transposase 11 family.</text>
</comment>
<dbReference type="InterPro" id="IPR047952">
    <property type="entry name" value="Transpos_IS4"/>
</dbReference>
<dbReference type="OrthoDB" id="368860at2"/>
<dbReference type="EMBL" id="MSDU01000068">
    <property type="protein sequence ID" value="OLN21151.1"/>
    <property type="molecule type" value="Genomic_DNA"/>
</dbReference>
<dbReference type="Pfam" id="PF01609">
    <property type="entry name" value="DDE_Tnp_1"/>
    <property type="match status" value="1"/>
</dbReference>
<evidence type="ECO:0000256" key="3">
    <source>
        <dbReference type="ARBA" id="ARBA00023125"/>
    </source>
</evidence>
<reference evidence="6 7" key="1">
    <citation type="submission" date="2016-12" db="EMBL/GenBank/DDBJ databases">
        <title>Domibacillus antri genome sequencing.</title>
        <authorList>
            <person name="Verma A."/>
            <person name="Krishnamurthi S."/>
        </authorList>
    </citation>
    <scope>NUCLEOTIDE SEQUENCE [LARGE SCALE GENOMIC DNA]</scope>
    <source>
        <strain evidence="6 7">XD80</strain>
    </source>
</reference>
<evidence type="ECO:0000256" key="1">
    <source>
        <dbReference type="ARBA" id="ARBA00010075"/>
    </source>
</evidence>
<organism evidence="6 7">
    <name type="scientific">Domibacillus antri</name>
    <dbReference type="NCBI Taxonomy" id="1714264"/>
    <lineage>
        <taxon>Bacteria</taxon>
        <taxon>Bacillati</taxon>
        <taxon>Bacillota</taxon>
        <taxon>Bacilli</taxon>
        <taxon>Bacillales</taxon>
        <taxon>Bacillaceae</taxon>
        <taxon>Domibacillus</taxon>
    </lineage>
</organism>
<evidence type="ECO:0000256" key="2">
    <source>
        <dbReference type="ARBA" id="ARBA00022578"/>
    </source>
</evidence>
<name>A0A1Q8Q1G1_9BACI</name>
<keyword evidence="7" id="KW-1185">Reference proteome</keyword>
<accession>A0A1Q8Q1G1</accession>
<dbReference type="GO" id="GO:0006313">
    <property type="term" value="P:DNA transposition"/>
    <property type="evidence" value="ECO:0007669"/>
    <property type="project" value="InterPro"/>
</dbReference>
<dbReference type="InterPro" id="IPR012337">
    <property type="entry name" value="RNaseH-like_sf"/>
</dbReference>
<protein>
    <submittedName>
        <fullName evidence="6">IS4 family transposase</fullName>
    </submittedName>
</protein>
<dbReference type="AlphaFoldDB" id="A0A1Q8Q1G1"/>
<keyword evidence="3" id="KW-0238">DNA-binding</keyword>
<comment type="caution">
    <text evidence="6">The sequence shown here is derived from an EMBL/GenBank/DDBJ whole genome shotgun (WGS) entry which is preliminary data.</text>
</comment>
<proteinExistence type="inferred from homology"/>
<evidence type="ECO:0000313" key="7">
    <source>
        <dbReference type="Proteomes" id="UP000185568"/>
    </source>
</evidence>
<evidence type="ECO:0000259" key="5">
    <source>
        <dbReference type="Pfam" id="PF01609"/>
    </source>
</evidence>
<dbReference type="PANTHER" id="PTHR33258">
    <property type="entry name" value="TRANSPOSASE INSL FOR INSERTION SEQUENCE ELEMENT IS186A-RELATED"/>
    <property type="match status" value="1"/>
</dbReference>
<sequence length="375" mass="43447">MKQNTMFPSLIQKFISDEELQPLIQLVGYEDTARKLNVKTLIQYLVTAAACEWKSLRYCADVGSTTGLVDVNYSTLSKKLGQLDYALMKQVFALIVRKCNRVTRRTLKIPNQLLLVDSTTVTVGKTRLPWAVYHGERSGIKLHVSFSLETQMPLHVIETTGLKHDAPVGRQLADPRFVLVEDRAYFSIKQVDQYLTEDQDFVIRMKENVELSHVKSLQRLPVKESNVTRDFTCRLGTIQSRSEKRHRVVFFKDHENREIRVVTSLRNVAAEVVADMYKARWAIESFFRWIKQNLNVPVLFGTTENAVFNQLFAALIAYVLLKWLYNQTKFSISHARLSLAGFQRMLLYGALPLEWQAEMALFLHHYFEVHWKETV</sequence>
<dbReference type="InterPro" id="IPR002559">
    <property type="entry name" value="Transposase_11"/>
</dbReference>
<keyword evidence="2" id="KW-0815">Transposition</keyword>
<dbReference type="GO" id="GO:0004803">
    <property type="term" value="F:transposase activity"/>
    <property type="evidence" value="ECO:0007669"/>
    <property type="project" value="InterPro"/>
</dbReference>
<dbReference type="Proteomes" id="UP000185568">
    <property type="component" value="Unassembled WGS sequence"/>
</dbReference>
<dbReference type="STRING" id="1714264.BTO30_16500"/>
<dbReference type="SUPFAM" id="SSF53098">
    <property type="entry name" value="Ribonuclease H-like"/>
    <property type="match status" value="1"/>
</dbReference>